<dbReference type="InterPro" id="IPR007219">
    <property type="entry name" value="XnlR_reg_dom"/>
</dbReference>
<evidence type="ECO:0000259" key="3">
    <source>
        <dbReference type="Pfam" id="PF04082"/>
    </source>
</evidence>
<name>A0A1X2G5B1_9FUNG</name>
<dbReference type="EMBL" id="MCGT01000042">
    <property type="protein sequence ID" value="ORX45480.1"/>
    <property type="molecule type" value="Genomic_DNA"/>
</dbReference>
<feature type="non-terminal residue" evidence="4">
    <location>
        <position position="410"/>
    </location>
</feature>
<protein>
    <recommendedName>
        <fullName evidence="3">Xylanolytic transcriptional activator regulatory domain-containing protein</fullName>
    </recommendedName>
</protein>
<dbReference type="AlphaFoldDB" id="A0A1X2G5B1"/>
<proteinExistence type="predicted"/>
<dbReference type="OrthoDB" id="2283488at2759"/>
<evidence type="ECO:0000256" key="1">
    <source>
        <dbReference type="ARBA" id="ARBA00004123"/>
    </source>
</evidence>
<organism evidence="4 5">
    <name type="scientific">Hesseltinella vesiculosa</name>
    <dbReference type="NCBI Taxonomy" id="101127"/>
    <lineage>
        <taxon>Eukaryota</taxon>
        <taxon>Fungi</taxon>
        <taxon>Fungi incertae sedis</taxon>
        <taxon>Mucoromycota</taxon>
        <taxon>Mucoromycotina</taxon>
        <taxon>Mucoromycetes</taxon>
        <taxon>Mucorales</taxon>
        <taxon>Cunninghamellaceae</taxon>
        <taxon>Hesseltinella</taxon>
    </lineage>
</organism>
<dbReference type="GO" id="GO:0006351">
    <property type="term" value="P:DNA-templated transcription"/>
    <property type="evidence" value="ECO:0007669"/>
    <property type="project" value="InterPro"/>
</dbReference>
<dbReference type="GO" id="GO:0008270">
    <property type="term" value="F:zinc ion binding"/>
    <property type="evidence" value="ECO:0007669"/>
    <property type="project" value="InterPro"/>
</dbReference>
<dbReference type="PANTHER" id="PTHR31001:SF89">
    <property type="entry name" value="ZN(2)-C6 FUNGAL-TYPE DOMAIN-CONTAINING PROTEIN"/>
    <property type="match status" value="1"/>
</dbReference>
<dbReference type="Pfam" id="PF04082">
    <property type="entry name" value="Fungal_trans"/>
    <property type="match status" value="1"/>
</dbReference>
<evidence type="ECO:0000256" key="2">
    <source>
        <dbReference type="ARBA" id="ARBA00023242"/>
    </source>
</evidence>
<accession>A0A1X2G5B1</accession>
<keyword evidence="2" id="KW-0539">Nucleus</keyword>
<reference evidence="4 5" key="1">
    <citation type="submission" date="2016-07" db="EMBL/GenBank/DDBJ databases">
        <title>Pervasive Adenine N6-methylation of Active Genes in Fungi.</title>
        <authorList>
            <consortium name="DOE Joint Genome Institute"/>
            <person name="Mondo S.J."/>
            <person name="Dannebaum R.O."/>
            <person name="Kuo R.C."/>
            <person name="Labutti K."/>
            <person name="Haridas S."/>
            <person name="Kuo A."/>
            <person name="Salamov A."/>
            <person name="Ahrendt S.R."/>
            <person name="Lipzen A."/>
            <person name="Sullivan W."/>
            <person name="Andreopoulos W.B."/>
            <person name="Clum A."/>
            <person name="Lindquist E."/>
            <person name="Daum C."/>
            <person name="Ramamoorthy G.K."/>
            <person name="Gryganskyi A."/>
            <person name="Culley D."/>
            <person name="Magnuson J.K."/>
            <person name="James T.Y."/>
            <person name="O'Malley M.A."/>
            <person name="Stajich J.E."/>
            <person name="Spatafora J.W."/>
            <person name="Visel A."/>
            <person name="Grigoriev I.V."/>
        </authorList>
    </citation>
    <scope>NUCLEOTIDE SEQUENCE [LARGE SCALE GENOMIC DNA]</scope>
    <source>
        <strain evidence="4 5">NRRL 3301</strain>
    </source>
</reference>
<sequence length="410" mass="46226">DDDNDSPIVTWKLNLSATLMTLDTNIQTLAGLEQVLEQLGHNIVPPQVTSPPVLGADSLLSPPPPPPPSPSLTLALSQVSALTQVNMIPVDIANEAMLLAYCNNVQLIKQCVQLFVMCDGALFVDVPHLLSLTERLLITFQQQQQQQPHQPQPPMAPPSPQEMLLVFSICTVMVPHVFVHRHNDRHLGMILAQCYASRANLLLQEFFDVPHLVVLQAMLILSVYPQSHASLWSASRAVCSPILTAAIRLATTMRLHCLDLPDRQGTFPYHQGLPPNEIERRRRLMWMLFCADHFAHNNTSGQTGYMDVDHWHVDFPQVLADDKLSRRVMLFSQSCRVVMIRKMQLFRSTYAMVLQSPNALANCMDSLIFNKYLDTPLELHKDDLEPLLLDILHCHTLIEVLVPFLPARYL</sequence>
<dbReference type="InterPro" id="IPR050613">
    <property type="entry name" value="Sec_Metabolite_Reg"/>
</dbReference>
<comment type="subcellular location">
    <subcellularLocation>
        <location evidence="1">Nucleus</location>
    </subcellularLocation>
</comment>
<dbReference type="GO" id="GO:0003677">
    <property type="term" value="F:DNA binding"/>
    <property type="evidence" value="ECO:0007669"/>
    <property type="project" value="InterPro"/>
</dbReference>
<gene>
    <name evidence="4" type="ORF">DM01DRAFT_242149</name>
</gene>
<dbReference type="GO" id="GO:0005634">
    <property type="term" value="C:nucleus"/>
    <property type="evidence" value="ECO:0007669"/>
    <property type="project" value="UniProtKB-SubCell"/>
</dbReference>
<dbReference type="Proteomes" id="UP000242146">
    <property type="component" value="Unassembled WGS sequence"/>
</dbReference>
<evidence type="ECO:0000313" key="4">
    <source>
        <dbReference type="EMBL" id="ORX45480.1"/>
    </source>
</evidence>
<dbReference type="STRING" id="101127.A0A1X2G5B1"/>
<dbReference type="CDD" id="cd12148">
    <property type="entry name" value="fungal_TF_MHR"/>
    <property type="match status" value="1"/>
</dbReference>
<dbReference type="PANTHER" id="PTHR31001">
    <property type="entry name" value="UNCHARACTERIZED TRANSCRIPTIONAL REGULATORY PROTEIN"/>
    <property type="match status" value="1"/>
</dbReference>
<keyword evidence="5" id="KW-1185">Reference proteome</keyword>
<evidence type="ECO:0000313" key="5">
    <source>
        <dbReference type="Proteomes" id="UP000242146"/>
    </source>
</evidence>
<feature type="non-terminal residue" evidence="4">
    <location>
        <position position="1"/>
    </location>
</feature>
<comment type="caution">
    <text evidence="4">The sequence shown here is derived from an EMBL/GenBank/DDBJ whole genome shotgun (WGS) entry which is preliminary data.</text>
</comment>
<feature type="domain" description="Xylanolytic transcriptional activator regulatory" evidence="3">
    <location>
        <begin position="194"/>
        <end position="317"/>
    </location>
</feature>